<accession>A0A8J3R8R3</accession>
<evidence type="ECO:0000256" key="4">
    <source>
        <dbReference type="ARBA" id="ARBA00023136"/>
    </source>
</evidence>
<dbReference type="Pfam" id="PF02656">
    <property type="entry name" value="DUF202"/>
    <property type="match status" value="1"/>
</dbReference>
<evidence type="ECO:0000313" key="8">
    <source>
        <dbReference type="Proteomes" id="UP000610966"/>
    </source>
</evidence>
<comment type="subcellular location">
    <subcellularLocation>
        <location evidence="1">Endomembrane system</location>
        <topology evidence="1">Multi-pass membrane protein</topology>
    </subcellularLocation>
</comment>
<dbReference type="AlphaFoldDB" id="A0A8J3R8R3"/>
<dbReference type="GO" id="GO:0012505">
    <property type="term" value="C:endomembrane system"/>
    <property type="evidence" value="ECO:0007669"/>
    <property type="project" value="UniProtKB-SubCell"/>
</dbReference>
<feature type="domain" description="DUF202" evidence="6">
    <location>
        <begin position="3"/>
        <end position="70"/>
    </location>
</feature>
<feature type="transmembrane region" description="Helical" evidence="5">
    <location>
        <begin position="40"/>
        <end position="62"/>
    </location>
</feature>
<evidence type="ECO:0000256" key="5">
    <source>
        <dbReference type="SAM" id="Phobius"/>
    </source>
</evidence>
<evidence type="ECO:0000259" key="6">
    <source>
        <dbReference type="Pfam" id="PF02656"/>
    </source>
</evidence>
<proteinExistence type="predicted"/>
<evidence type="ECO:0000313" key="7">
    <source>
        <dbReference type="EMBL" id="GIH71426.1"/>
    </source>
</evidence>
<keyword evidence="8" id="KW-1185">Reference proteome</keyword>
<name>A0A8J3R8R3_9ACTN</name>
<keyword evidence="2 5" id="KW-0812">Transmembrane</keyword>
<evidence type="ECO:0000256" key="2">
    <source>
        <dbReference type="ARBA" id="ARBA00022692"/>
    </source>
</evidence>
<evidence type="ECO:0000256" key="3">
    <source>
        <dbReference type="ARBA" id="ARBA00022989"/>
    </source>
</evidence>
<comment type="caution">
    <text evidence="7">The sequence shown here is derived from an EMBL/GenBank/DDBJ whole genome shotgun (WGS) entry which is preliminary data.</text>
</comment>
<reference evidence="7" key="1">
    <citation type="submission" date="2021-01" db="EMBL/GenBank/DDBJ databases">
        <title>Whole genome shotgun sequence of Sphaerimonospora thailandensis NBRC 107569.</title>
        <authorList>
            <person name="Komaki H."/>
            <person name="Tamura T."/>
        </authorList>
    </citation>
    <scope>NUCLEOTIDE SEQUENCE</scope>
    <source>
        <strain evidence="7">NBRC 107569</strain>
    </source>
</reference>
<feature type="transmembrane region" description="Helical" evidence="5">
    <location>
        <begin position="83"/>
        <end position="105"/>
    </location>
</feature>
<dbReference type="RefSeq" id="WP_204017131.1">
    <property type="nucleotide sequence ID" value="NZ_BOOG01000035.1"/>
</dbReference>
<gene>
    <name evidence="7" type="ORF">Mth01_36790</name>
</gene>
<feature type="transmembrane region" description="Helical" evidence="5">
    <location>
        <begin position="12"/>
        <end position="34"/>
    </location>
</feature>
<sequence length="106" mass="10919">MADKGLQSERTRLAWVRTAALLAAGALGSAGVALRHEAPAWIVAPFALAALSGAVLLVRTGVRFRRVERAMREGHPLDVTADARLAWLGTLAVVAGALAVVIAAAA</sequence>
<keyword evidence="4 5" id="KW-0472">Membrane</keyword>
<keyword evidence="3 5" id="KW-1133">Transmembrane helix</keyword>
<dbReference type="Proteomes" id="UP000610966">
    <property type="component" value="Unassembled WGS sequence"/>
</dbReference>
<organism evidence="7 8">
    <name type="scientific">Sphaerimonospora thailandensis</name>
    <dbReference type="NCBI Taxonomy" id="795644"/>
    <lineage>
        <taxon>Bacteria</taxon>
        <taxon>Bacillati</taxon>
        <taxon>Actinomycetota</taxon>
        <taxon>Actinomycetes</taxon>
        <taxon>Streptosporangiales</taxon>
        <taxon>Streptosporangiaceae</taxon>
        <taxon>Sphaerimonospora</taxon>
    </lineage>
</organism>
<evidence type="ECO:0000256" key="1">
    <source>
        <dbReference type="ARBA" id="ARBA00004127"/>
    </source>
</evidence>
<protein>
    <recommendedName>
        <fullName evidence="6">DUF202 domain-containing protein</fullName>
    </recommendedName>
</protein>
<dbReference type="EMBL" id="BOOG01000035">
    <property type="protein sequence ID" value="GIH71426.1"/>
    <property type="molecule type" value="Genomic_DNA"/>
</dbReference>
<dbReference type="InterPro" id="IPR003807">
    <property type="entry name" value="DUF202"/>
</dbReference>